<feature type="transmembrane region" description="Helical" evidence="14">
    <location>
        <begin position="241"/>
        <end position="263"/>
    </location>
</feature>
<comment type="similarity">
    <text evidence="2">Belongs to the tweety family.</text>
</comment>
<reference evidence="15" key="1">
    <citation type="submission" date="2021-01" db="EMBL/GenBank/DDBJ databases">
        <authorList>
            <person name="Corre E."/>
            <person name="Pelletier E."/>
            <person name="Niang G."/>
            <person name="Scheremetjew M."/>
            <person name="Finn R."/>
            <person name="Kale V."/>
            <person name="Holt S."/>
            <person name="Cochrane G."/>
            <person name="Meng A."/>
            <person name="Brown T."/>
            <person name="Cohen L."/>
        </authorList>
    </citation>
    <scope>NUCLEOTIDE SEQUENCE</scope>
    <source>
        <strain evidence="15">MM31A-1</strain>
    </source>
</reference>
<sequence>MIDFEEIAFMHDAPRFGHTKQISFLASQDPERSNNYIGGIVAFSIFLLSFLIAWALVIVVFKIRGIYRHGWMAGRVMYQKHVEGKRFAYQRHLKIQLLFACASLGFFIGAAILLRVGLPTLESAVMAIRELNDDLRSTLEEGQGIAAFTTNAIQPLKNSTIEEFRGEVDLSQFCDSQTAIDDFNIDATVDSMAKSLYNMTSFLEKYRIEGLEENIDFMLERSSLLDDALQTYTDYDWTAKMYILAFGILCFFLLANIIAYWFGVSKEAFTNLTSYFTLPMFAMMIPGGWLITIAFAAGATMNSDFCIGTTYGFGPEATIQDAILEYGIRNDDLMYQSFLYYKSDCTIQNPWEDEVVVRVSQMRRTISAVSELLRSQNQIEASCGSSITPLLREIDDLKMDFEYLLSGMSRATNMARCESVLPLYRRVFNGATCSESLKGLSLVFYSLFAIFLFAIIMITLRSALYKIKVQLPNQTETVKGESSIAEEYDEDDLERFHLEQAERDSGGTVRSMTIKEKPSADTQISSESASTDEENGFLGKDNVFEGGSVDGEVISSQSSIDTNENFNDDGVNSYNAELEPLTPSPKMKGNPRRKENILSPTSFQTKENKENLLPIEHSSAESELTFPVTPQKISKALRRMKASKKDGRKNYLNLH</sequence>
<keyword evidence="3" id="KW-0813">Transport</keyword>
<keyword evidence="12" id="KW-0407">Ion channel</keyword>
<gene>
    <name evidence="15" type="ORF">CDEB00056_LOCUS258</name>
</gene>
<evidence type="ECO:0000256" key="5">
    <source>
        <dbReference type="ARBA" id="ARBA00022692"/>
    </source>
</evidence>
<evidence type="ECO:0000256" key="14">
    <source>
        <dbReference type="SAM" id="Phobius"/>
    </source>
</evidence>
<keyword evidence="9" id="KW-0869">Chloride channel</keyword>
<feature type="transmembrane region" description="Helical" evidence="14">
    <location>
        <begin position="36"/>
        <end position="61"/>
    </location>
</feature>
<comment type="subcellular location">
    <subcellularLocation>
        <location evidence="1">Cell membrane</location>
        <topology evidence="1">Multi-pass membrane protein</topology>
    </subcellularLocation>
</comment>
<keyword evidence="7" id="KW-0406">Ion transport</keyword>
<dbReference type="InterPro" id="IPR006990">
    <property type="entry name" value="Tweety"/>
</dbReference>
<evidence type="ECO:0000256" key="6">
    <source>
        <dbReference type="ARBA" id="ARBA00022989"/>
    </source>
</evidence>
<evidence type="ECO:0000256" key="11">
    <source>
        <dbReference type="ARBA" id="ARBA00023214"/>
    </source>
</evidence>
<feature type="transmembrane region" description="Helical" evidence="14">
    <location>
        <begin position="442"/>
        <end position="460"/>
    </location>
</feature>
<feature type="compositionally biased region" description="Polar residues" evidence="13">
    <location>
        <begin position="520"/>
        <end position="529"/>
    </location>
</feature>
<evidence type="ECO:0000256" key="8">
    <source>
        <dbReference type="ARBA" id="ARBA00023136"/>
    </source>
</evidence>
<proteinExistence type="inferred from homology"/>
<feature type="transmembrane region" description="Helical" evidence="14">
    <location>
        <begin position="95"/>
        <end position="116"/>
    </location>
</feature>
<evidence type="ECO:0000256" key="9">
    <source>
        <dbReference type="ARBA" id="ARBA00023173"/>
    </source>
</evidence>
<keyword evidence="10" id="KW-0325">Glycoprotein</keyword>
<evidence type="ECO:0000256" key="12">
    <source>
        <dbReference type="ARBA" id="ARBA00023303"/>
    </source>
</evidence>
<dbReference type="EMBL" id="HBIO01000356">
    <property type="protein sequence ID" value="CAE0455417.1"/>
    <property type="molecule type" value="Transcribed_RNA"/>
</dbReference>
<evidence type="ECO:0000256" key="2">
    <source>
        <dbReference type="ARBA" id="ARBA00009849"/>
    </source>
</evidence>
<dbReference type="AlphaFoldDB" id="A0A7S3V3V5"/>
<protein>
    <recommendedName>
        <fullName evidence="16">Protein tweety homolog</fullName>
    </recommendedName>
</protein>
<organism evidence="15">
    <name type="scientific">Chaetoceros debilis</name>
    <dbReference type="NCBI Taxonomy" id="122233"/>
    <lineage>
        <taxon>Eukaryota</taxon>
        <taxon>Sar</taxon>
        <taxon>Stramenopiles</taxon>
        <taxon>Ochrophyta</taxon>
        <taxon>Bacillariophyta</taxon>
        <taxon>Coscinodiscophyceae</taxon>
        <taxon>Chaetocerotophycidae</taxon>
        <taxon>Chaetocerotales</taxon>
        <taxon>Chaetocerotaceae</taxon>
        <taxon>Chaetoceros</taxon>
    </lineage>
</organism>
<feature type="compositionally biased region" description="Polar residues" evidence="13">
    <location>
        <begin position="557"/>
        <end position="575"/>
    </location>
</feature>
<feature type="region of interest" description="Disordered" evidence="13">
    <location>
        <begin position="557"/>
        <end position="609"/>
    </location>
</feature>
<name>A0A7S3V3V5_9STRA</name>
<evidence type="ECO:0000256" key="10">
    <source>
        <dbReference type="ARBA" id="ARBA00023180"/>
    </source>
</evidence>
<evidence type="ECO:0000256" key="7">
    <source>
        <dbReference type="ARBA" id="ARBA00023065"/>
    </source>
</evidence>
<evidence type="ECO:0000313" key="15">
    <source>
        <dbReference type="EMBL" id="CAE0455417.1"/>
    </source>
</evidence>
<keyword evidence="5 14" id="KW-0812">Transmembrane</keyword>
<evidence type="ECO:0008006" key="16">
    <source>
        <dbReference type="Google" id="ProtNLM"/>
    </source>
</evidence>
<keyword evidence="6 14" id="KW-1133">Transmembrane helix</keyword>
<dbReference type="PANTHER" id="PTHR12424:SF19">
    <property type="entry name" value="INTEGRASE ZINC-BINDING DOMAIN-CONTAINING PROTEIN"/>
    <property type="match status" value="1"/>
</dbReference>
<keyword evidence="4" id="KW-1003">Cell membrane</keyword>
<dbReference type="GO" id="GO:0005886">
    <property type="term" value="C:plasma membrane"/>
    <property type="evidence" value="ECO:0007669"/>
    <property type="project" value="UniProtKB-SubCell"/>
</dbReference>
<feature type="transmembrane region" description="Helical" evidence="14">
    <location>
        <begin position="275"/>
        <end position="297"/>
    </location>
</feature>
<evidence type="ECO:0000256" key="3">
    <source>
        <dbReference type="ARBA" id="ARBA00022448"/>
    </source>
</evidence>
<keyword evidence="11" id="KW-0868">Chloride</keyword>
<evidence type="ECO:0000256" key="1">
    <source>
        <dbReference type="ARBA" id="ARBA00004651"/>
    </source>
</evidence>
<keyword evidence="8 14" id="KW-0472">Membrane</keyword>
<dbReference type="PANTHER" id="PTHR12424">
    <property type="entry name" value="TWEETY-RELATED"/>
    <property type="match status" value="1"/>
</dbReference>
<accession>A0A7S3V3V5</accession>
<evidence type="ECO:0000256" key="13">
    <source>
        <dbReference type="SAM" id="MobiDB-lite"/>
    </source>
</evidence>
<dbReference type="GO" id="GO:0005254">
    <property type="term" value="F:chloride channel activity"/>
    <property type="evidence" value="ECO:0007669"/>
    <property type="project" value="UniProtKB-KW"/>
</dbReference>
<dbReference type="GO" id="GO:0034707">
    <property type="term" value="C:chloride channel complex"/>
    <property type="evidence" value="ECO:0007669"/>
    <property type="project" value="UniProtKB-KW"/>
</dbReference>
<feature type="region of interest" description="Disordered" evidence="13">
    <location>
        <begin position="500"/>
        <end position="542"/>
    </location>
</feature>
<evidence type="ECO:0000256" key="4">
    <source>
        <dbReference type="ARBA" id="ARBA00022475"/>
    </source>
</evidence>